<reference evidence="4 6" key="1">
    <citation type="submission" date="2016-06" db="EMBL/GenBank/DDBJ databases">
        <title>Genome sequence of Tepidimonas fonticaldi PL17.</title>
        <authorList>
            <person name="Pinnaka A.K."/>
        </authorList>
    </citation>
    <scope>NUCLEOTIDE SEQUENCE [LARGE SCALE GENOMIC DNA]</scope>
    <source>
        <strain evidence="4 6">PL17</strain>
    </source>
</reference>
<name>A0A1A6DUM6_9BURK</name>
<evidence type="ECO:0000256" key="2">
    <source>
        <dbReference type="ARBA" id="ARBA00013346"/>
    </source>
</evidence>
<evidence type="ECO:0000313" key="5">
    <source>
        <dbReference type="EMBL" id="TSE37264.1"/>
    </source>
</evidence>
<evidence type="ECO:0000313" key="4">
    <source>
        <dbReference type="EMBL" id="OBS30495.1"/>
    </source>
</evidence>
<comment type="caution">
    <text evidence="4">The sequence shown here is derived from an EMBL/GenBank/DDBJ whole genome shotgun (WGS) entry which is preliminary data.</text>
</comment>
<dbReference type="PANTHER" id="PTHR11579">
    <property type="entry name" value="PROTEIN-L-ISOASPARTATE O-METHYLTRANSFERASE"/>
    <property type="match status" value="1"/>
</dbReference>
<evidence type="ECO:0000256" key="1">
    <source>
        <dbReference type="ARBA" id="ARBA00005369"/>
    </source>
</evidence>
<protein>
    <recommendedName>
        <fullName evidence="2">Protein-L-isoaspartate O-methyltransferase</fullName>
    </recommendedName>
    <alternativeName>
        <fullName evidence="3">Protein L-isoaspartyl methyltransferase</fullName>
    </alternativeName>
</protein>
<dbReference type="AlphaFoldDB" id="A0A1A6DUM6"/>
<accession>A0A1A6DUM6</accession>
<dbReference type="Proteomes" id="UP000091969">
    <property type="component" value="Unassembled WGS sequence"/>
</dbReference>
<dbReference type="GO" id="GO:0004719">
    <property type="term" value="F:protein-L-isoaspartate (D-aspartate) O-methyltransferase activity"/>
    <property type="evidence" value="ECO:0007669"/>
    <property type="project" value="InterPro"/>
</dbReference>
<dbReference type="InterPro" id="IPR000682">
    <property type="entry name" value="PCMT"/>
</dbReference>
<sequence length="230" mass="25027">MSATAFDFEKARFNMIEQQIRPWEVLDATVLALLGQIKRETFVPPAYQALALSDLEIPLSQPAVEGECMLAPKVEARTLQDLALKPTDNVLEIGTGSGYMAALLGRLSRQVLTLEINPALAETARANLARAGVGNVQVKTADAAAGRFAPCVSEAPYDVIVLSGSVAEVPADLLELLRVGGRLFAVVGDEPIMRATLVQRTGEASYHSEQPWDIVIPRLRNFPEPTRFRF</sequence>
<reference evidence="5 7" key="2">
    <citation type="submission" date="2019-07" db="EMBL/GenBank/DDBJ databases">
        <title>Tepidimonas fonticaldi AT-A2 draft genome.</title>
        <authorList>
            <person name="Da Costa M.S."/>
            <person name="Froufe H.J.C."/>
            <person name="Egas C."/>
            <person name="Albuquerque L."/>
        </authorList>
    </citation>
    <scope>NUCLEOTIDE SEQUENCE [LARGE SCALE GENOMIC DNA]</scope>
    <source>
        <strain evidence="5 7">AT-A2</strain>
    </source>
</reference>
<organism evidence="4 6">
    <name type="scientific">Tepidimonas fonticaldi</name>
    <dbReference type="NCBI Taxonomy" id="1101373"/>
    <lineage>
        <taxon>Bacteria</taxon>
        <taxon>Pseudomonadati</taxon>
        <taxon>Pseudomonadota</taxon>
        <taxon>Betaproteobacteria</taxon>
        <taxon>Burkholderiales</taxon>
        <taxon>Tepidimonas</taxon>
    </lineage>
</organism>
<evidence type="ECO:0000313" key="6">
    <source>
        <dbReference type="Proteomes" id="UP000091969"/>
    </source>
</evidence>
<evidence type="ECO:0000256" key="3">
    <source>
        <dbReference type="ARBA" id="ARBA00030757"/>
    </source>
</evidence>
<proteinExistence type="inferred from homology"/>
<dbReference type="PANTHER" id="PTHR11579:SF18">
    <property type="entry name" value="PROTEIN-L-ISOASPARTATE O-METHYLTRANSFERASE"/>
    <property type="match status" value="1"/>
</dbReference>
<evidence type="ECO:0000313" key="7">
    <source>
        <dbReference type="Proteomes" id="UP000316388"/>
    </source>
</evidence>
<dbReference type="EMBL" id="VJOO01000008">
    <property type="protein sequence ID" value="TSE37264.1"/>
    <property type="molecule type" value="Genomic_DNA"/>
</dbReference>
<dbReference type="InterPro" id="IPR029063">
    <property type="entry name" value="SAM-dependent_MTases_sf"/>
</dbReference>
<dbReference type="STRING" id="1101373.A9O67_05575"/>
<dbReference type="SUPFAM" id="SSF53335">
    <property type="entry name" value="S-adenosyl-L-methionine-dependent methyltransferases"/>
    <property type="match status" value="1"/>
</dbReference>
<dbReference type="Pfam" id="PF01135">
    <property type="entry name" value="PCMT"/>
    <property type="match status" value="1"/>
</dbReference>
<dbReference type="GO" id="GO:0032259">
    <property type="term" value="P:methylation"/>
    <property type="evidence" value="ECO:0007669"/>
    <property type="project" value="UniProtKB-KW"/>
</dbReference>
<gene>
    <name evidence="5" type="primary">pcm_2</name>
    <name evidence="4" type="ORF">A9O67_05575</name>
    <name evidence="5" type="ORF">Tfont_01172</name>
</gene>
<dbReference type="Gene3D" id="3.40.50.150">
    <property type="entry name" value="Vaccinia Virus protein VP39"/>
    <property type="match status" value="1"/>
</dbReference>
<dbReference type="OrthoDB" id="9810066at2"/>
<dbReference type="CDD" id="cd02440">
    <property type="entry name" value="AdoMet_MTases"/>
    <property type="match status" value="1"/>
</dbReference>
<comment type="similarity">
    <text evidence="1">Belongs to the methyltransferase superfamily. L-isoaspartyl/D-aspartyl protein methyltransferase family.</text>
</comment>
<keyword evidence="6" id="KW-1185">Reference proteome</keyword>
<dbReference type="EMBL" id="LZDH01000056">
    <property type="protein sequence ID" value="OBS30495.1"/>
    <property type="molecule type" value="Genomic_DNA"/>
</dbReference>
<keyword evidence="4" id="KW-0808">Transferase</keyword>
<dbReference type="RefSeq" id="WP_068608989.1">
    <property type="nucleotide sequence ID" value="NZ_LZDH01000056.1"/>
</dbReference>
<dbReference type="GO" id="GO:0005737">
    <property type="term" value="C:cytoplasm"/>
    <property type="evidence" value="ECO:0007669"/>
    <property type="project" value="TreeGrafter"/>
</dbReference>
<dbReference type="Proteomes" id="UP000316388">
    <property type="component" value="Unassembled WGS sequence"/>
</dbReference>
<keyword evidence="4" id="KW-0489">Methyltransferase</keyword>